<evidence type="ECO:0000256" key="1">
    <source>
        <dbReference type="SAM" id="MobiDB-lite"/>
    </source>
</evidence>
<feature type="domain" description="DUF7315" evidence="3">
    <location>
        <begin position="26"/>
        <end position="109"/>
    </location>
</feature>
<evidence type="ECO:0000313" key="4">
    <source>
        <dbReference type="EMBL" id="MFC4988172.1"/>
    </source>
</evidence>
<protein>
    <recommendedName>
        <fullName evidence="3">DUF7315 domain-containing protein</fullName>
    </recommendedName>
</protein>
<name>A0ABD5QF19_9EURY</name>
<accession>A0ABD5QF19</accession>
<reference evidence="4 5" key="1">
    <citation type="journal article" date="2019" name="Int. J. Syst. Evol. Microbiol.">
        <title>The Global Catalogue of Microorganisms (GCM) 10K type strain sequencing project: providing services to taxonomists for standard genome sequencing and annotation.</title>
        <authorList>
            <consortium name="The Broad Institute Genomics Platform"/>
            <consortium name="The Broad Institute Genome Sequencing Center for Infectious Disease"/>
            <person name="Wu L."/>
            <person name="Ma J."/>
        </authorList>
    </citation>
    <scope>NUCLEOTIDE SEQUENCE [LARGE SCALE GENOMIC DNA]</scope>
    <source>
        <strain evidence="4 5">CGMCC 1.15824</strain>
    </source>
</reference>
<dbReference type="InterPro" id="IPR055739">
    <property type="entry name" value="DUF7315"/>
</dbReference>
<dbReference type="Pfam" id="PF23997">
    <property type="entry name" value="DUF7315"/>
    <property type="match status" value="1"/>
</dbReference>
<sequence length="117" mass="12142">MTDRDGRDGTTDEAGENADDGPDRHDVVVPLRLYKTVTVFSTLIAIVSILAGFALLDAATNRAQADIGEIGVGLSIVGVALIATGALTYAFSTRFRAAGMGNAKDEPDEGSTTNNGR</sequence>
<feature type="region of interest" description="Disordered" evidence="1">
    <location>
        <begin position="1"/>
        <end position="24"/>
    </location>
</feature>
<proteinExistence type="predicted"/>
<evidence type="ECO:0000256" key="2">
    <source>
        <dbReference type="SAM" id="Phobius"/>
    </source>
</evidence>
<dbReference type="Proteomes" id="UP001595925">
    <property type="component" value="Unassembled WGS sequence"/>
</dbReference>
<evidence type="ECO:0000259" key="3">
    <source>
        <dbReference type="Pfam" id="PF23997"/>
    </source>
</evidence>
<organism evidence="4 5">
    <name type="scientific">Saliphagus infecundisoli</name>
    <dbReference type="NCBI Taxonomy" id="1849069"/>
    <lineage>
        <taxon>Archaea</taxon>
        <taxon>Methanobacteriati</taxon>
        <taxon>Methanobacteriota</taxon>
        <taxon>Stenosarchaea group</taxon>
        <taxon>Halobacteria</taxon>
        <taxon>Halobacteriales</taxon>
        <taxon>Natrialbaceae</taxon>
        <taxon>Saliphagus</taxon>
    </lineage>
</organism>
<feature type="transmembrane region" description="Helical" evidence="2">
    <location>
        <begin position="70"/>
        <end position="91"/>
    </location>
</feature>
<dbReference type="AlphaFoldDB" id="A0ABD5QF19"/>
<keyword evidence="2" id="KW-0812">Transmembrane</keyword>
<dbReference type="EMBL" id="JBHSJG010000036">
    <property type="protein sequence ID" value="MFC4988172.1"/>
    <property type="molecule type" value="Genomic_DNA"/>
</dbReference>
<keyword evidence="5" id="KW-1185">Reference proteome</keyword>
<evidence type="ECO:0000313" key="5">
    <source>
        <dbReference type="Proteomes" id="UP001595925"/>
    </source>
</evidence>
<dbReference type="RefSeq" id="WP_114578030.1">
    <property type="nucleotide sequence ID" value="NZ_JAIVEF010000001.1"/>
</dbReference>
<comment type="caution">
    <text evidence="4">The sequence shown here is derived from an EMBL/GenBank/DDBJ whole genome shotgun (WGS) entry which is preliminary data.</text>
</comment>
<feature type="compositionally biased region" description="Acidic residues" evidence="1">
    <location>
        <begin position="11"/>
        <end position="20"/>
    </location>
</feature>
<gene>
    <name evidence="4" type="ORF">ACFPFO_10470</name>
</gene>
<feature type="transmembrane region" description="Helical" evidence="2">
    <location>
        <begin position="37"/>
        <end position="58"/>
    </location>
</feature>
<feature type="compositionally biased region" description="Basic and acidic residues" evidence="1">
    <location>
        <begin position="1"/>
        <end position="10"/>
    </location>
</feature>
<keyword evidence="2" id="KW-0472">Membrane</keyword>
<keyword evidence="2" id="KW-1133">Transmembrane helix</keyword>